<feature type="transmembrane region" description="Helical" evidence="1">
    <location>
        <begin position="40"/>
        <end position="60"/>
    </location>
</feature>
<evidence type="ECO:0000313" key="2">
    <source>
        <dbReference type="EMBL" id="NMM41276.1"/>
    </source>
</evidence>
<keyword evidence="1" id="KW-1133">Transmembrane helix</keyword>
<keyword evidence="1" id="KW-0472">Membrane</keyword>
<evidence type="ECO:0000313" key="3">
    <source>
        <dbReference type="Proteomes" id="UP000570493"/>
    </source>
</evidence>
<name>A0A7Y0DTJ7_9GAMM</name>
<keyword evidence="3" id="KW-1185">Reference proteome</keyword>
<dbReference type="Proteomes" id="UP000570493">
    <property type="component" value="Unassembled WGS sequence"/>
</dbReference>
<accession>A0A7Y0DTJ7</accession>
<proteinExistence type="predicted"/>
<feature type="transmembrane region" description="Helical" evidence="1">
    <location>
        <begin position="65"/>
        <end position="83"/>
    </location>
</feature>
<feature type="transmembrane region" description="Helical" evidence="1">
    <location>
        <begin position="12"/>
        <end position="34"/>
    </location>
</feature>
<reference evidence="2" key="1">
    <citation type="submission" date="2020-04" db="EMBL/GenBank/DDBJ databases">
        <title>Genome Sequencing for Pseudoaltermonas arctica.</title>
        <authorList>
            <person name="Elkins N.S."/>
        </authorList>
    </citation>
    <scope>NUCLEOTIDE SEQUENCE [LARGE SCALE GENOMIC DNA]</scope>
    <source>
        <strain evidence="2">NEC-BIFX-2020_0012</strain>
    </source>
</reference>
<feature type="transmembrane region" description="Helical" evidence="1">
    <location>
        <begin position="89"/>
        <end position="110"/>
    </location>
</feature>
<dbReference type="EMBL" id="JABBMT010000014">
    <property type="protein sequence ID" value="NMM41276.1"/>
    <property type="molecule type" value="Genomic_DNA"/>
</dbReference>
<organism evidence="2 3">
    <name type="scientific">Pseudoalteromonas arctica</name>
    <dbReference type="NCBI Taxonomy" id="394751"/>
    <lineage>
        <taxon>Bacteria</taxon>
        <taxon>Pseudomonadati</taxon>
        <taxon>Pseudomonadota</taxon>
        <taxon>Gammaproteobacteria</taxon>
        <taxon>Alteromonadales</taxon>
        <taxon>Pseudoalteromonadaceae</taxon>
        <taxon>Pseudoalteromonas</taxon>
    </lineage>
</organism>
<gene>
    <name evidence="2" type="ORF">HHO47_10675</name>
</gene>
<comment type="caution">
    <text evidence="2">The sequence shown here is derived from an EMBL/GenBank/DDBJ whole genome shotgun (WGS) entry which is preliminary data.</text>
</comment>
<evidence type="ECO:0008006" key="4">
    <source>
        <dbReference type="Google" id="ProtNLM"/>
    </source>
</evidence>
<dbReference type="RefSeq" id="WP_169020298.1">
    <property type="nucleotide sequence ID" value="NZ_JABBMT010000014.1"/>
</dbReference>
<sequence length="115" mass="12107">MTTSQPHVGLSLVNKAPLGLIVTAVVAGLASLMFELELLTLAYSVAGGLVCAIILIAYWLGKGGLFFIVGVSMPLLMVIVVPLTSMAALLYLISGFFFGFCLALLGYKLLAKLKN</sequence>
<protein>
    <recommendedName>
        <fullName evidence="4">Orphan protein</fullName>
    </recommendedName>
</protein>
<dbReference type="AlphaFoldDB" id="A0A7Y0DTJ7"/>
<evidence type="ECO:0000256" key="1">
    <source>
        <dbReference type="SAM" id="Phobius"/>
    </source>
</evidence>
<keyword evidence="1" id="KW-0812">Transmembrane</keyword>